<sequence>MAIKCAKGSTEFSLAVVRGEKERVLELLHENADVNARDMLGRTPLMEAALWGHVEVTKILLESKANPTKTDKEGRQAVDLAEECDRNDEEREERHLNYIEKPSEKKRARRIIRGLLGAVPSSGNSLVKSLKSYYAARIYKCRNLWTASLVLPIVGVEIKHEHQTVAFLDRDEPFDMIHAASGWSGSGHCPRSGHYEKLDANYWTAQALNLARKIGLPFPFHPRDGNMMIGTYNACHAEAQLVAFFVEHHLPIVEATNYPSENLFSQQCRKQNPIQKAKIIVSQDPCDSGMAFITCVMCKQNCDFEIVVAREIVS</sequence>
<accession>A0ACC3YCS0</accession>
<protein>
    <submittedName>
        <fullName evidence="1">Ankyrin repeat protein</fullName>
    </submittedName>
</protein>
<evidence type="ECO:0000313" key="1">
    <source>
        <dbReference type="EMBL" id="KAL0929620.1"/>
    </source>
</evidence>
<comment type="caution">
    <text evidence="1">The sequence shown here is derived from an EMBL/GenBank/DDBJ whole genome shotgun (WGS) entry which is preliminary data.</text>
</comment>
<organism evidence="1 2">
    <name type="scientific">Colletotrichum truncatum</name>
    <name type="common">Anthracnose fungus</name>
    <name type="synonym">Colletotrichum capsici</name>
    <dbReference type="NCBI Taxonomy" id="5467"/>
    <lineage>
        <taxon>Eukaryota</taxon>
        <taxon>Fungi</taxon>
        <taxon>Dikarya</taxon>
        <taxon>Ascomycota</taxon>
        <taxon>Pezizomycotina</taxon>
        <taxon>Sordariomycetes</taxon>
        <taxon>Hypocreomycetidae</taxon>
        <taxon>Glomerellales</taxon>
        <taxon>Glomerellaceae</taxon>
        <taxon>Colletotrichum</taxon>
        <taxon>Colletotrichum truncatum species complex</taxon>
    </lineage>
</organism>
<dbReference type="Proteomes" id="UP000805649">
    <property type="component" value="Unassembled WGS sequence"/>
</dbReference>
<evidence type="ECO:0000313" key="2">
    <source>
        <dbReference type="Proteomes" id="UP000805649"/>
    </source>
</evidence>
<proteinExistence type="predicted"/>
<gene>
    <name evidence="1" type="ORF">CTRU02_215519</name>
</gene>
<name>A0ACC3YCS0_COLTU</name>
<keyword evidence="2" id="KW-1185">Reference proteome</keyword>
<reference evidence="1 2" key="1">
    <citation type="journal article" date="2020" name="Phytopathology">
        <title>Genome Sequence Resources of Colletotrichum truncatum, C. plurivorum, C. musicola, and C. sojae: Four Species Pathogenic to Soybean (Glycine max).</title>
        <authorList>
            <person name="Rogerio F."/>
            <person name="Boufleur T.R."/>
            <person name="Ciampi-Guillardi M."/>
            <person name="Sukno S.A."/>
            <person name="Thon M.R."/>
            <person name="Massola Junior N.S."/>
            <person name="Baroncelli R."/>
        </authorList>
    </citation>
    <scope>NUCLEOTIDE SEQUENCE [LARGE SCALE GENOMIC DNA]</scope>
    <source>
        <strain evidence="1 2">CMES1059</strain>
    </source>
</reference>
<dbReference type="EMBL" id="VUJX02000016">
    <property type="protein sequence ID" value="KAL0929620.1"/>
    <property type="molecule type" value="Genomic_DNA"/>
</dbReference>